<dbReference type="Proteomes" id="UP000054324">
    <property type="component" value="Unassembled WGS sequence"/>
</dbReference>
<evidence type="ECO:0000313" key="2">
    <source>
        <dbReference type="Proteomes" id="UP000054324"/>
    </source>
</evidence>
<protein>
    <submittedName>
        <fullName evidence="1">Uncharacterized protein</fullName>
    </submittedName>
</protein>
<dbReference type="GeneID" id="20321439"/>
<reference evidence="1 2" key="1">
    <citation type="submission" date="2013-11" db="EMBL/GenBank/DDBJ databases">
        <title>Opisthorchis viverrini - life in the bile duct.</title>
        <authorList>
            <person name="Young N.D."/>
            <person name="Nagarajan N."/>
            <person name="Lin S.J."/>
            <person name="Korhonen P.K."/>
            <person name="Jex A.R."/>
            <person name="Hall R.S."/>
            <person name="Safavi-Hemami H."/>
            <person name="Kaewkong W."/>
            <person name="Bertrand D."/>
            <person name="Gao S."/>
            <person name="Seet Q."/>
            <person name="Wongkham S."/>
            <person name="Teh B.T."/>
            <person name="Wongkham C."/>
            <person name="Intapan P.M."/>
            <person name="Maleewong W."/>
            <person name="Yang X."/>
            <person name="Hu M."/>
            <person name="Wang Z."/>
            <person name="Hofmann A."/>
            <person name="Sternberg P.W."/>
            <person name="Tan P."/>
            <person name="Wang J."/>
            <person name="Gasser R.B."/>
        </authorList>
    </citation>
    <scope>NUCLEOTIDE SEQUENCE [LARGE SCALE GENOMIC DNA]</scope>
</reference>
<sequence length="77" mass="8225">MTTVCFTLSSQQATPAVADQATTLMLRPGFLGPPSNRTYIFDFCFTLSSQPATPAVADQATTLMLRPGFLGPPSNRT</sequence>
<dbReference type="AlphaFoldDB" id="A0A074ZDH1"/>
<evidence type="ECO:0000313" key="1">
    <source>
        <dbReference type="EMBL" id="KER25218.1"/>
    </source>
</evidence>
<accession>A0A074ZDH1</accession>
<dbReference type="RefSeq" id="XP_009171002.1">
    <property type="nucleotide sequence ID" value="XM_009172738.1"/>
</dbReference>
<organism evidence="1 2">
    <name type="scientific">Opisthorchis viverrini</name>
    <name type="common">Southeast Asian liver fluke</name>
    <dbReference type="NCBI Taxonomy" id="6198"/>
    <lineage>
        <taxon>Eukaryota</taxon>
        <taxon>Metazoa</taxon>
        <taxon>Spiralia</taxon>
        <taxon>Lophotrochozoa</taxon>
        <taxon>Platyhelminthes</taxon>
        <taxon>Trematoda</taxon>
        <taxon>Digenea</taxon>
        <taxon>Opisthorchiida</taxon>
        <taxon>Opisthorchiata</taxon>
        <taxon>Opisthorchiidae</taxon>
        <taxon>Opisthorchis</taxon>
    </lineage>
</organism>
<dbReference type="KEGG" id="ovi:T265_07260"/>
<name>A0A074ZDH1_OPIVI</name>
<keyword evidence="2" id="KW-1185">Reference proteome</keyword>
<dbReference type="CTD" id="20321439"/>
<gene>
    <name evidence="1" type="ORF">T265_07260</name>
</gene>
<proteinExistence type="predicted"/>
<dbReference type="EMBL" id="KL596783">
    <property type="protein sequence ID" value="KER25218.1"/>
    <property type="molecule type" value="Genomic_DNA"/>
</dbReference>